<keyword evidence="1" id="KW-0677">Repeat</keyword>
<dbReference type="HOGENOM" id="CLU_094983_0_0_12"/>
<dbReference type="InterPro" id="IPR011990">
    <property type="entry name" value="TPR-like_helical_dom_sf"/>
</dbReference>
<dbReference type="SMART" id="SM00028">
    <property type="entry name" value="TPR"/>
    <property type="match status" value="4"/>
</dbReference>
<dbReference type="SUPFAM" id="SSF48452">
    <property type="entry name" value="TPR-like"/>
    <property type="match status" value="1"/>
</dbReference>
<dbReference type="EMBL" id="AGDY01000010">
    <property type="protein sequence ID" value="EMB19665.1"/>
    <property type="molecule type" value="Genomic_DNA"/>
</dbReference>
<gene>
    <name evidence="4" type="ORF">HMPREF9723_02362</name>
</gene>
<evidence type="ECO:0000256" key="3">
    <source>
        <dbReference type="PROSITE-ProRule" id="PRU00339"/>
    </source>
</evidence>
<dbReference type="PATRIC" id="fig|999434.4.peg.2460"/>
<evidence type="ECO:0000256" key="1">
    <source>
        <dbReference type="ARBA" id="ARBA00022737"/>
    </source>
</evidence>
<evidence type="ECO:0000313" key="4">
    <source>
        <dbReference type="EMBL" id="EMB19665.1"/>
    </source>
</evidence>
<keyword evidence="2 3" id="KW-0802">TPR repeat</keyword>
<organism evidence="4">
    <name type="scientific">Treponema denticola OTK</name>
    <dbReference type="NCBI Taxonomy" id="999434"/>
    <lineage>
        <taxon>Bacteria</taxon>
        <taxon>Pseudomonadati</taxon>
        <taxon>Spirochaetota</taxon>
        <taxon>Spirochaetia</taxon>
        <taxon>Spirochaetales</taxon>
        <taxon>Treponemataceae</taxon>
        <taxon>Treponema</taxon>
    </lineage>
</organism>
<protein>
    <submittedName>
        <fullName evidence="4">Uncharacterized protein</fullName>
    </submittedName>
</protein>
<comment type="caution">
    <text evidence="4">The sequence shown here is derived from an EMBL/GenBank/DDBJ whole genome shotgun (WGS) entry which is preliminary data.</text>
</comment>
<feature type="repeat" description="TPR" evidence="3">
    <location>
        <begin position="188"/>
        <end position="221"/>
    </location>
</feature>
<sequence>MITGKRFKFILLTFIFAAGLFFTQAGRFFSQAGVLFAQDKPDALKLYRQGRSLDSIGRREDARTAYLSAIEICRNELKVNSKNMDSYAVYTWCLFRLGRYKDTELVCSDALKIGRDARIIETLAEAQFFLGNYKDALRNMEMYIEMAPNGERISVAHFFVGEIYRNTKKYHKADIAYSISVHLEPSNSLWWYRLGIVREAAGEKEGAIAAYQTAVKLRPEFKEAAEALKRVKI</sequence>
<dbReference type="Gene3D" id="1.25.40.10">
    <property type="entry name" value="Tetratricopeptide repeat domain"/>
    <property type="match status" value="2"/>
</dbReference>
<accession>A0A0F6ML12</accession>
<dbReference type="AlphaFoldDB" id="A0A0F6ML12"/>
<dbReference type="PANTHER" id="PTHR44943:SF8">
    <property type="entry name" value="TPR REPEAT-CONTAINING PROTEIN MJ0263"/>
    <property type="match status" value="1"/>
</dbReference>
<dbReference type="Pfam" id="PF07719">
    <property type="entry name" value="TPR_2"/>
    <property type="match status" value="1"/>
</dbReference>
<evidence type="ECO:0000256" key="2">
    <source>
        <dbReference type="ARBA" id="ARBA00022803"/>
    </source>
</evidence>
<name>A0A0F6ML12_TREDN</name>
<feature type="repeat" description="TPR" evidence="3">
    <location>
        <begin position="154"/>
        <end position="187"/>
    </location>
</feature>
<dbReference type="PROSITE" id="PS50005">
    <property type="entry name" value="TPR"/>
    <property type="match status" value="2"/>
</dbReference>
<dbReference type="RefSeq" id="WP_002693479.1">
    <property type="nucleotide sequence ID" value="NZ_CM001797.1"/>
</dbReference>
<dbReference type="InterPro" id="IPR051685">
    <property type="entry name" value="Ycf3/AcsC/BcsC/TPR_MFPF"/>
</dbReference>
<proteinExistence type="predicted"/>
<dbReference type="PANTHER" id="PTHR44943">
    <property type="entry name" value="CELLULOSE SYNTHASE OPERON PROTEIN C"/>
    <property type="match status" value="1"/>
</dbReference>
<dbReference type="InterPro" id="IPR013105">
    <property type="entry name" value="TPR_2"/>
</dbReference>
<dbReference type="InterPro" id="IPR019734">
    <property type="entry name" value="TPR_rpt"/>
</dbReference>
<dbReference type="Proteomes" id="UP000011701">
    <property type="component" value="Chromosome"/>
</dbReference>
<reference evidence="4" key="1">
    <citation type="submission" date="2012-01" db="EMBL/GenBank/DDBJ databases">
        <title>The Genome Sequence of Treponema denticola OTK.</title>
        <authorList>
            <consortium name="The Broad Institute Genome Sequencing Platform"/>
            <person name="Earl A."/>
            <person name="Ward D."/>
            <person name="Feldgarden M."/>
            <person name="Gevers D."/>
            <person name="Blanton J.M."/>
            <person name="Fenno C.J."/>
            <person name="Baranova O.V."/>
            <person name="Mathney J."/>
            <person name="Dewhirst F.E."/>
            <person name="Izard J."/>
            <person name="Young S.K."/>
            <person name="Zeng Q."/>
            <person name="Gargeya S."/>
            <person name="Fitzgerald M."/>
            <person name="Haas B."/>
            <person name="Abouelleil A."/>
            <person name="Alvarado L."/>
            <person name="Arachchi H.M."/>
            <person name="Berlin A."/>
            <person name="Chapman S.B."/>
            <person name="Gearin G."/>
            <person name="Goldberg J."/>
            <person name="Griggs A."/>
            <person name="Gujja S."/>
            <person name="Hansen M."/>
            <person name="Heiman D."/>
            <person name="Howarth C."/>
            <person name="Larimer J."/>
            <person name="Lui A."/>
            <person name="MacDonald P.J.P."/>
            <person name="McCowen C."/>
            <person name="Montmayeur A."/>
            <person name="Murphy C."/>
            <person name="Neiman D."/>
            <person name="Pearson M."/>
            <person name="Priest M."/>
            <person name="Roberts A."/>
            <person name="Saif S."/>
            <person name="Shea T."/>
            <person name="Sisk P."/>
            <person name="Stolte C."/>
            <person name="Sykes S."/>
            <person name="Wortman J."/>
            <person name="Nusbaum C."/>
            <person name="Birren B."/>
        </authorList>
    </citation>
    <scope>NUCLEOTIDE SEQUENCE [LARGE SCALE GENOMIC DNA]</scope>
    <source>
        <strain evidence="4">OTK</strain>
    </source>
</reference>